<protein>
    <submittedName>
        <fullName evidence="2">AraC family transcriptional regulator</fullName>
    </submittedName>
</protein>
<dbReference type="Pfam" id="PF14526">
    <property type="entry name" value="Cass2"/>
    <property type="match status" value="1"/>
</dbReference>
<gene>
    <name evidence="2" type="ORF">FLP15_03570</name>
</gene>
<dbReference type="InterPro" id="IPR053182">
    <property type="entry name" value="YobU-like_regulator"/>
</dbReference>
<dbReference type="InterPro" id="IPR029441">
    <property type="entry name" value="Cass2"/>
</dbReference>
<dbReference type="Proteomes" id="UP000315128">
    <property type="component" value="Chromosome"/>
</dbReference>
<dbReference type="InterPro" id="IPR011256">
    <property type="entry name" value="Reg_factor_effector_dom_sf"/>
</dbReference>
<dbReference type="SUPFAM" id="SSF55136">
    <property type="entry name" value="Probable bacterial effector-binding domain"/>
    <property type="match status" value="1"/>
</dbReference>
<dbReference type="PANTHER" id="PTHR36444:SF3">
    <property type="entry name" value="TRANSCRIPTIONAL ACTIVATOR, PUTATIVE-RELATED"/>
    <property type="match status" value="1"/>
</dbReference>
<evidence type="ECO:0000259" key="1">
    <source>
        <dbReference type="SMART" id="SM00871"/>
    </source>
</evidence>
<dbReference type="PANTHER" id="PTHR36444">
    <property type="entry name" value="TRANSCRIPTIONAL REGULATOR PROTEIN YOBU-RELATED"/>
    <property type="match status" value="1"/>
</dbReference>
<proteinExistence type="predicted"/>
<dbReference type="OrthoDB" id="9801123at2"/>
<feature type="domain" description="AraC effector-binding" evidence="1">
    <location>
        <begin position="1"/>
        <end position="156"/>
    </location>
</feature>
<dbReference type="SMART" id="SM00871">
    <property type="entry name" value="AraC_E_bind"/>
    <property type="match status" value="1"/>
</dbReference>
<dbReference type="Gene3D" id="3.20.80.10">
    <property type="entry name" value="Regulatory factor, effector binding domain"/>
    <property type="match status" value="1"/>
</dbReference>
<name>A0A514Z741_9LACT</name>
<organism evidence="2 3">
    <name type="scientific">Lactococcus protaetiae</name>
    <dbReference type="NCBI Taxonomy" id="2592653"/>
    <lineage>
        <taxon>Bacteria</taxon>
        <taxon>Bacillati</taxon>
        <taxon>Bacillota</taxon>
        <taxon>Bacilli</taxon>
        <taxon>Lactobacillales</taxon>
        <taxon>Streptococcaceae</taxon>
        <taxon>Lactococcus</taxon>
    </lineage>
</organism>
<keyword evidence="3" id="KW-1185">Reference proteome</keyword>
<sequence length="160" mass="18005">MKVKIEEKPAFTAVGFRGRFTSKDGANFRDIPKMWDNLSKHDYERLLTLSDVFPQTVLGICANEDSETETFDYWIAGATTAQTSDLEQLSIGAATYAVFAVEGAQPAAVQKAWQDIFAEWLPNSDYKIANGPQIEYNPDGDAFAEDYYCEIWLPVVKKMK</sequence>
<reference evidence="2 3" key="1">
    <citation type="submission" date="2019-07" db="EMBL/GenBank/DDBJ databases">
        <title>Genome sequencing of KACC 19320.</title>
        <authorList>
            <person name="Heo J."/>
            <person name="Kim S.-J."/>
            <person name="Kim J.-S."/>
            <person name="Hong S.-B."/>
            <person name="Kwon S.-W."/>
        </authorList>
    </citation>
    <scope>NUCLEOTIDE SEQUENCE [LARGE SCALE GENOMIC DNA]</scope>
    <source>
        <strain evidence="2 3">KACC 19320</strain>
    </source>
</reference>
<accession>A0A514Z741</accession>
<dbReference type="InterPro" id="IPR010499">
    <property type="entry name" value="AraC_E-bd"/>
</dbReference>
<dbReference type="EMBL" id="CP041356">
    <property type="protein sequence ID" value="QDK70418.1"/>
    <property type="molecule type" value="Genomic_DNA"/>
</dbReference>
<dbReference type="KEGG" id="lack:FLP15_03570"/>
<dbReference type="RefSeq" id="WP_142766028.1">
    <property type="nucleotide sequence ID" value="NZ_CP041356.1"/>
</dbReference>
<dbReference type="AlphaFoldDB" id="A0A514Z741"/>
<evidence type="ECO:0000313" key="3">
    <source>
        <dbReference type="Proteomes" id="UP000315128"/>
    </source>
</evidence>
<evidence type="ECO:0000313" key="2">
    <source>
        <dbReference type="EMBL" id="QDK70418.1"/>
    </source>
</evidence>